<organism evidence="1 2">
    <name type="scientific">Linnemannia gamsii</name>
    <dbReference type="NCBI Taxonomy" id="64522"/>
    <lineage>
        <taxon>Eukaryota</taxon>
        <taxon>Fungi</taxon>
        <taxon>Fungi incertae sedis</taxon>
        <taxon>Mucoromycota</taxon>
        <taxon>Mortierellomycotina</taxon>
        <taxon>Mortierellomycetes</taxon>
        <taxon>Mortierellales</taxon>
        <taxon>Mortierellaceae</taxon>
        <taxon>Linnemannia</taxon>
    </lineage>
</organism>
<keyword evidence="2" id="KW-1185">Reference proteome</keyword>
<dbReference type="Pfam" id="PF14249">
    <property type="entry name" value="Tocopherol_cycl"/>
    <property type="match status" value="1"/>
</dbReference>
<dbReference type="GO" id="GO:0009976">
    <property type="term" value="F:tocopherol cyclase activity"/>
    <property type="evidence" value="ECO:0007669"/>
    <property type="project" value="InterPro"/>
</dbReference>
<accession>A0A9P6QW55</accession>
<reference evidence="1" key="1">
    <citation type="journal article" date="2020" name="Fungal Divers.">
        <title>Resolving the Mortierellaceae phylogeny through synthesis of multi-gene phylogenetics and phylogenomics.</title>
        <authorList>
            <person name="Vandepol N."/>
            <person name="Liber J."/>
            <person name="Desiro A."/>
            <person name="Na H."/>
            <person name="Kennedy M."/>
            <person name="Barry K."/>
            <person name="Grigoriev I.V."/>
            <person name="Miller A.N."/>
            <person name="O'Donnell K."/>
            <person name="Stajich J.E."/>
            <person name="Bonito G."/>
        </authorList>
    </citation>
    <scope>NUCLEOTIDE SEQUENCE</scope>
    <source>
        <strain evidence="1">NVP60</strain>
    </source>
</reference>
<dbReference type="EMBL" id="JAAAIN010001717">
    <property type="protein sequence ID" value="KAG0300705.1"/>
    <property type="molecule type" value="Genomic_DNA"/>
</dbReference>
<dbReference type="InterPro" id="IPR025893">
    <property type="entry name" value="Tocopherol_cyclase"/>
</dbReference>
<dbReference type="OrthoDB" id="2118020at2759"/>
<name>A0A9P6QW55_9FUNG</name>
<dbReference type="Proteomes" id="UP000823405">
    <property type="component" value="Unassembled WGS sequence"/>
</dbReference>
<dbReference type="PANTHER" id="PTHR35309">
    <property type="match status" value="1"/>
</dbReference>
<dbReference type="AlphaFoldDB" id="A0A9P6QW55"/>
<evidence type="ECO:0000313" key="1">
    <source>
        <dbReference type="EMBL" id="KAG0300705.1"/>
    </source>
</evidence>
<sequence>MKDPQDSPLTSSSWALSRIFNVSRTALLVLASAWLVQLALSPKTAYLVSNVRNLHNPIQYHGAHISTDFFEGWYFKMVKQGKTKDDPIQSMAIIPGIHRPSPHNSDQEHAFVLVVGIPGPEPAAYFRFPVSEFTDLRENTQGDNNKGVFKVQIGNSFFSHDELILDLPTNRFDRVPAHELEEFYTEASRQYEVQRRKTNSTTLSDNKDYFRQLFPSAETLSEAETQGPFAVHGHFQFPASSQTPLPTSRWTPSIMGITAYLPFLECNHGVASLHHTISKGHLVALRDDSEVLGEANFDGGVGYIEKDWGVNFPSTWVWAQANMFDTAPGSSLMISVASIPILGPDFSDWVAVNVPFLARVTNVPGRLVIFYNAATKTLYNFSSYVISARAKSLRTSLDIEGGTQTFSFMATTRDPNNPKETIALQVNVTRKTGTGVPLRSPNRAKGRMFCGVEEAVVATTDLKLWRVESGQVIVEDQSLGSGLEVVGDIAWLEAHINQ</sequence>
<gene>
    <name evidence="1" type="ORF">BGZ97_003100</name>
</gene>
<evidence type="ECO:0000313" key="2">
    <source>
        <dbReference type="Proteomes" id="UP000823405"/>
    </source>
</evidence>
<dbReference type="PANTHER" id="PTHR35309:SF4">
    <property type="entry name" value="TOCOPHEROL CYCLASE"/>
    <property type="match status" value="1"/>
</dbReference>
<comment type="caution">
    <text evidence="1">The sequence shown here is derived from an EMBL/GenBank/DDBJ whole genome shotgun (WGS) entry which is preliminary data.</text>
</comment>
<protein>
    <submittedName>
        <fullName evidence="1">Uncharacterized protein</fullName>
    </submittedName>
</protein>
<proteinExistence type="predicted"/>